<evidence type="ECO:0000256" key="2">
    <source>
        <dbReference type="ARBA" id="ARBA00023027"/>
    </source>
</evidence>
<dbReference type="GO" id="GO:0051287">
    <property type="term" value="F:NAD binding"/>
    <property type="evidence" value="ECO:0007669"/>
    <property type="project" value="InterPro"/>
</dbReference>
<reference evidence="5" key="1">
    <citation type="submission" date="2018-05" db="EMBL/GenBank/DDBJ databases">
        <authorList>
            <person name="Lanie J.A."/>
            <person name="Ng W.-L."/>
            <person name="Kazmierczak K.M."/>
            <person name="Andrzejewski T.M."/>
            <person name="Davidsen T.M."/>
            <person name="Wayne K.J."/>
            <person name="Tettelin H."/>
            <person name="Glass J.I."/>
            <person name="Rusch D."/>
            <person name="Podicherti R."/>
            <person name="Tsui H.-C.T."/>
            <person name="Winkler M.E."/>
        </authorList>
    </citation>
    <scope>NUCLEOTIDE SEQUENCE</scope>
</reference>
<name>A0A381YX50_9ZZZZ</name>
<dbReference type="GO" id="GO:0050661">
    <property type="term" value="F:NADP binding"/>
    <property type="evidence" value="ECO:0007669"/>
    <property type="project" value="InterPro"/>
</dbReference>
<sequence length="304" mass="31725">MKRLGFIGVGMMGKPMAKNLLKAGYELTVLDLNAAAVEELVGEGAVRAEHPVEVMSQCEAVITMLPGSADVEQVVLGAQGLLSGIRDEHLVIDMSTIDPMVSKRLALEINSAGGEMIDAPVSGGETGAINGTLTIMVGGPAAVLDRCREVLAVMGNKLIHAGSEAGMGGKVKLVNNMITGISMIATSEAFLTGLKAGLSMETIVEVVGTSSGNTWVLQNHFPNTVLKNQHEPGFMLDLMYKDIGLALALADEVGVPVPVAGLARQVYQSGRTAGLGRKDFSVVWKHMAKAAGVHRPASPSDDAE</sequence>
<evidence type="ECO:0008006" key="6">
    <source>
        <dbReference type="Google" id="ProtNLM"/>
    </source>
</evidence>
<dbReference type="GO" id="GO:0016616">
    <property type="term" value="F:oxidoreductase activity, acting on the CH-OH group of donors, NAD or NADP as acceptor"/>
    <property type="evidence" value="ECO:0007669"/>
    <property type="project" value="TreeGrafter"/>
</dbReference>
<evidence type="ECO:0000313" key="5">
    <source>
        <dbReference type="EMBL" id="SVA81595.1"/>
    </source>
</evidence>
<dbReference type="Gene3D" id="1.10.1040.10">
    <property type="entry name" value="N-(1-d-carboxylethyl)-l-norvaline Dehydrogenase, domain 2"/>
    <property type="match status" value="1"/>
</dbReference>
<dbReference type="PANTHER" id="PTHR22981:SF7">
    <property type="entry name" value="3-HYDROXYISOBUTYRATE DEHYDROGENASE, MITOCHONDRIAL"/>
    <property type="match status" value="1"/>
</dbReference>
<dbReference type="PIRSF" id="PIRSF000103">
    <property type="entry name" value="HIBADH"/>
    <property type="match status" value="1"/>
</dbReference>
<feature type="domain" description="3-hydroxyisobutyrate dehydrogenase-like NAD-binding" evidence="4">
    <location>
        <begin position="166"/>
        <end position="285"/>
    </location>
</feature>
<dbReference type="PANTHER" id="PTHR22981">
    <property type="entry name" value="3-HYDROXYISOBUTYRATE DEHYDROGENASE-RELATED"/>
    <property type="match status" value="1"/>
</dbReference>
<gene>
    <name evidence="5" type="ORF">METZ01_LOCUS134449</name>
</gene>
<dbReference type="InterPro" id="IPR013328">
    <property type="entry name" value="6PGD_dom2"/>
</dbReference>
<dbReference type="Pfam" id="PF03446">
    <property type="entry name" value="NAD_binding_2"/>
    <property type="match status" value="1"/>
</dbReference>
<dbReference type="InterPro" id="IPR015815">
    <property type="entry name" value="HIBADH-related"/>
</dbReference>
<keyword evidence="1" id="KW-0560">Oxidoreductase</keyword>
<accession>A0A381YX50</accession>
<dbReference type="InterPro" id="IPR006115">
    <property type="entry name" value="6PGDH_NADP-bd"/>
</dbReference>
<dbReference type="SUPFAM" id="SSF51735">
    <property type="entry name" value="NAD(P)-binding Rossmann-fold domains"/>
    <property type="match status" value="1"/>
</dbReference>
<feature type="domain" description="6-phosphogluconate dehydrogenase NADP-binding" evidence="3">
    <location>
        <begin position="4"/>
        <end position="162"/>
    </location>
</feature>
<proteinExistence type="predicted"/>
<dbReference type="Pfam" id="PF14833">
    <property type="entry name" value="NAD_binding_11"/>
    <property type="match status" value="1"/>
</dbReference>
<dbReference type="InterPro" id="IPR008927">
    <property type="entry name" value="6-PGluconate_DH-like_C_sf"/>
</dbReference>
<evidence type="ECO:0000259" key="4">
    <source>
        <dbReference type="Pfam" id="PF14833"/>
    </source>
</evidence>
<dbReference type="InterPro" id="IPR029154">
    <property type="entry name" value="HIBADH-like_NADP-bd"/>
</dbReference>
<evidence type="ECO:0000259" key="3">
    <source>
        <dbReference type="Pfam" id="PF03446"/>
    </source>
</evidence>
<evidence type="ECO:0000256" key="1">
    <source>
        <dbReference type="ARBA" id="ARBA00023002"/>
    </source>
</evidence>
<keyword evidence="2" id="KW-0520">NAD</keyword>
<dbReference type="EMBL" id="UINC01019285">
    <property type="protein sequence ID" value="SVA81595.1"/>
    <property type="molecule type" value="Genomic_DNA"/>
</dbReference>
<organism evidence="5">
    <name type="scientific">marine metagenome</name>
    <dbReference type="NCBI Taxonomy" id="408172"/>
    <lineage>
        <taxon>unclassified sequences</taxon>
        <taxon>metagenomes</taxon>
        <taxon>ecological metagenomes</taxon>
    </lineage>
</organism>
<protein>
    <recommendedName>
        <fullName evidence="6">3-hydroxyisobutyrate dehydrogenase</fullName>
    </recommendedName>
</protein>
<dbReference type="SUPFAM" id="SSF48179">
    <property type="entry name" value="6-phosphogluconate dehydrogenase C-terminal domain-like"/>
    <property type="match status" value="1"/>
</dbReference>
<dbReference type="Gene3D" id="3.40.50.720">
    <property type="entry name" value="NAD(P)-binding Rossmann-like Domain"/>
    <property type="match status" value="1"/>
</dbReference>
<dbReference type="AlphaFoldDB" id="A0A381YX50"/>
<dbReference type="InterPro" id="IPR036291">
    <property type="entry name" value="NAD(P)-bd_dom_sf"/>
</dbReference>